<evidence type="ECO:0000313" key="3">
    <source>
        <dbReference type="EMBL" id="WIV54339.1"/>
    </source>
</evidence>
<dbReference type="SUPFAM" id="SSF52091">
    <property type="entry name" value="SpoIIaa-like"/>
    <property type="match status" value="1"/>
</dbReference>
<accession>A0ABY8XFE6</accession>
<feature type="domain" description="STAS" evidence="2">
    <location>
        <begin position="41"/>
        <end position="134"/>
    </location>
</feature>
<feature type="region of interest" description="Disordered" evidence="1">
    <location>
        <begin position="1"/>
        <end position="27"/>
    </location>
</feature>
<dbReference type="RefSeq" id="WP_285450959.1">
    <property type="nucleotide sequence ID" value="NZ_CP127173.1"/>
</dbReference>
<proteinExistence type="predicted"/>
<reference evidence="3 4" key="1">
    <citation type="submission" date="2023-06" db="EMBL/GenBank/DDBJ databases">
        <authorList>
            <person name="Oyuntsetseg B."/>
            <person name="Kim S.B."/>
        </authorList>
    </citation>
    <scope>NUCLEOTIDE SEQUENCE [LARGE SCALE GENOMIC DNA]</scope>
    <source>
        <strain evidence="3 4">2-2</strain>
    </source>
</reference>
<dbReference type="Pfam" id="PF13466">
    <property type="entry name" value="STAS_2"/>
    <property type="match status" value="1"/>
</dbReference>
<dbReference type="InterPro" id="IPR058548">
    <property type="entry name" value="MlaB-like_STAS"/>
</dbReference>
<dbReference type="InterPro" id="IPR036513">
    <property type="entry name" value="STAS_dom_sf"/>
</dbReference>
<evidence type="ECO:0000259" key="2">
    <source>
        <dbReference type="PROSITE" id="PS50801"/>
    </source>
</evidence>
<dbReference type="CDD" id="cd07043">
    <property type="entry name" value="STAS_anti-anti-sigma_factors"/>
    <property type="match status" value="1"/>
</dbReference>
<organism evidence="3 4">
    <name type="scientific">Amycolatopsis nalaikhensis</name>
    <dbReference type="NCBI Taxonomy" id="715472"/>
    <lineage>
        <taxon>Bacteria</taxon>
        <taxon>Bacillati</taxon>
        <taxon>Actinomycetota</taxon>
        <taxon>Actinomycetes</taxon>
        <taxon>Pseudonocardiales</taxon>
        <taxon>Pseudonocardiaceae</taxon>
        <taxon>Amycolatopsis</taxon>
    </lineage>
</organism>
<dbReference type="PROSITE" id="PS50801">
    <property type="entry name" value="STAS"/>
    <property type="match status" value="1"/>
</dbReference>
<name>A0ABY8XFE6_9PSEU</name>
<protein>
    <submittedName>
        <fullName evidence="3">STAS domain-containing protein</fullName>
    </submittedName>
</protein>
<dbReference type="InterPro" id="IPR002645">
    <property type="entry name" value="STAS_dom"/>
</dbReference>
<sequence length="134" mass="14261">MTTYEQPGEAGVDPSSAHRLPSPRAPSDGLFRSQVRWRSSDAVVVEVSGELDACTAARLEETLCEHVRARPGALRVDLGEVAFLGTAGIQALVRAHLLAEENGVHLVVDPGTSRAATRALSLLDRIGIEPLKLS</sequence>
<dbReference type="Gene3D" id="3.30.750.24">
    <property type="entry name" value="STAS domain"/>
    <property type="match status" value="1"/>
</dbReference>
<dbReference type="Proteomes" id="UP001227101">
    <property type="component" value="Chromosome"/>
</dbReference>
<evidence type="ECO:0000313" key="4">
    <source>
        <dbReference type="Proteomes" id="UP001227101"/>
    </source>
</evidence>
<dbReference type="EMBL" id="CP127173">
    <property type="protein sequence ID" value="WIV54339.1"/>
    <property type="molecule type" value="Genomic_DNA"/>
</dbReference>
<gene>
    <name evidence="3" type="ORF">QP939_36540</name>
</gene>
<keyword evidence="4" id="KW-1185">Reference proteome</keyword>
<evidence type="ECO:0000256" key="1">
    <source>
        <dbReference type="SAM" id="MobiDB-lite"/>
    </source>
</evidence>